<feature type="domain" description="Homoserine dehydrogenase catalytic" evidence="14">
    <location>
        <begin position="132"/>
        <end position="311"/>
    </location>
</feature>
<comment type="caution">
    <text evidence="16">The sequence shown here is derived from an EMBL/GenBank/DDBJ whole genome shotgun (WGS) entry which is preliminary data.</text>
</comment>
<dbReference type="PROSITE" id="PS01042">
    <property type="entry name" value="HOMOSER_DHGENASE"/>
    <property type="match status" value="1"/>
</dbReference>
<evidence type="ECO:0000259" key="15">
    <source>
        <dbReference type="Pfam" id="PF03447"/>
    </source>
</evidence>
<evidence type="ECO:0000313" key="17">
    <source>
        <dbReference type="Proteomes" id="UP000623172"/>
    </source>
</evidence>
<dbReference type="InterPro" id="IPR005106">
    <property type="entry name" value="Asp/hSer_DH_NAD-bd"/>
</dbReference>
<evidence type="ECO:0000256" key="9">
    <source>
        <dbReference type="ARBA" id="ARBA00023053"/>
    </source>
</evidence>
<dbReference type="Pfam" id="PF00742">
    <property type="entry name" value="Homoserine_dh"/>
    <property type="match status" value="1"/>
</dbReference>
<proteinExistence type="inferred from homology"/>
<evidence type="ECO:0000256" key="6">
    <source>
        <dbReference type="ARBA" id="ARBA00022605"/>
    </source>
</evidence>
<dbReference type="Gene3D" id="3.30.360.10">
    <property type="entry name" value="Dihydrodipicolinate Reductase, domain 2"/>
    <property type="match status" value="1"/>
</dbReference>
<evidence type="ECO:0000256" key="1">
    <source>
        <dbReference type="ARBA" id="ARBA00005056"/>
    </source>
</evidence>
<evidence type="ECO:0000256" key="7">
    <source>
        <dbReference type="ARBA" id="ARBA00022697"/>
    </source>
</evidence>
<evidence type="ECO:0000313" key="16">
    <source>
        <dbReference type="EMBL" id="MBC8531021.1"/>
    </source>
</evidence>
<keyword evidence="6 12" id="KW-0028">Amino-acid biosynthesis</keyword>
<comment type="pathway">
    <text evidence="2 12">Amino-acid biosynthesis; L-methionine biosynthesis via de novo pathway; L-homoserine from L-aspartate: step 3/3.</text>
</comment>
<dbReference type="GO" id="GO:0004412">
    <property type="term" value="F:homoserine dehydrogenase activity"/>
    <property type="evidence" value="ECO:0007669"/>
    <property type="project" value="UniProtKB-EC"/>
</dbReference>
<keyword evidence="17" id="KW-1185">Reference proteome</keyword>
<dbReference type="PANTHER" id="PTHR43331:SF1">
    <property type="entry name" value="HOMOSERINE DEHYDROGENASE"/>
    <property type="match status" value="1"/>
</dbReference>
<evidence type="ECO:0000259" key="14">
    <source>
        <dbReference type="Pfam" id="PF00742"/>
    </source>
</evidence>
<evidence type="ECO:0000256" key="2">
    <source>
        <dbReference type="ARBA" id="ARBA00005062"/>
    </source>
</evidence>
<evidence type="ECO:0000256" key="13">
    <source>
        <dbReference type="RuleBase" id="RU004171"/>
    </source>
</evidence>
<keyword evidence="7 12" id="KW-0791">Threonine biosynthesis</keyword>
<dbReference type="Pfam" id="PF03447">
    <property type="entry name" value="NAD_binding_3"/>
    <property type="match status" value="1"/>
</dbReference>
<dbReference type="PANTHER" id="PTHR43331">
    <property type="entry name" value="HOMOSERINE DEHYDROGENASE"/>
    <property type="match status" value="1"/>
</dbReference>
<dbReference type="FunFam" id="3.30.360.10:FF:000005">
    <property type="entry name" value="Homoserine dehydrogenase"/>
    <property type="match status" value="1"/>
</dbReference>
<dbReference type="AlphaFoldDB" id="A0A926HQ97"/>
<sequence length="398" mass="43237">MAYVGILGHGTVGSGVVEVLMKNADSIQKRAGERIVVKRVLDLREFPELSYSGLFTKRFEDILEDPEIKVVAEMMGGLKPAYDFVSRAMEAGKHVVTSNKELVSTYGPELTQTAQRMGVRFMFEASVGGGIPIIRPLSQCLSANRVSEIQGILNGTTNYILTRMGNEGLDYHTVLADAQKLGYAEKDPTNDVEGFDSTRKIAILASIAFQKFIDYRQIDTEGITKIQMEDIEGAKAFGMNIKLIGSARMDESGEITARVSPCLVPHSYPLSGIFDVFNGVLVKGDAVGDVMFYGRGAGKLPTASAVVADIIDIVKKSDFKAPILPVETQDIVPDTEAASFFVRSAKPVEEVTAALGECDTAEFEGWTAYITQPMTEKALLQKGEGLALSMPIRVITEE</sequence>
<dbReference type="GO" id="GO:0050661">
    <property type="term" value="F:NADP binding"/>
    <property type="evidence" value="ECO:0007669"/>
    <property type="project" value="InterPro"/>
</dbReference>
<dbReference type="InterPro" id="IPR019811">
    <property type="entry name" value="HDH_CS"/>
</dbReference>
<keyword evidence="12" id="KW-0521">NADP</keyword>
<feature type="domain" description="Aspartate/homoserine dehydrogenase NAD-binding" evidence="15">
    <location>
        <begin position="8"/>
        <end position="124"/>
    </location>
</feature>
<evidence type="ECO:0000256" key="4">
    <source>
        <dbReference type="ARBA" id="ARBA00013213"/>
    </source>
</evidence>
<keyword evidence="8 12" id="KW-0560">Oxidoreductase</keyword>
<reference evidence="16" key="1">
    <citation type="submission" date="2020-08" db="EMBL/GenBank/DDBJ databases">
        <title>Genome public.</title>
        <authorList>
            <person name="Liu C."/>
            <person name="Sun Q."/>
        </authorList>
    </citation>
    <scope>NUCLEOTIDE SEQUENCE</scope>
    <source>
        <strain evidence="16">NSJ-53</strain>
    </source>
</reference>
<evidence type="ECO:0000256" key="12">
    <source>
        <dbReference type="RuleBase" id="RU000579"/>
    </source>
</evidence>
<evidence type="ECO:0000256" key="5">
    <source>
        <dbReference type="ARBA" id="ARBA00013376"/>
    </source>
</evidence>
<gene>
    <name evidence="16" type="ORF">H8696_04075</name>
</gene>
<dbReference type="SUPFAM" id="SSF51735">
    <property type="entry name" value="NAD(P)-binding Rossmann-fold domains"/>
    <property type="match status" value="1"/>
</dbReference>
<comment type="catalytic activity">
    <reaction evidence="11">
        <text>L-homoserine + NADP(+) = L-aspartate 4-semialdehyde + NADPH + H(+)</text>
        <dbReference type="Rhea" id="RHEA:15761"/>
        <dbReference type="ChEBI" id="CHEBI:15378"/>
        <dbReference type="ChEBI" id="CHEBI:57476"/>
        <dbReference type="ChEBI" id="CHEBI:57783"/>
        <dbReference type="ChEBI" id="CHEBI:58349"/>
        <dbReference type="ChEBI" id="CHEBI:537519"/>
        <dbReference type="EC" id="1.1.1.3"/>
    </reaction>
    <physiologicalReaction direction="right-to-left" evidence="11">
        <dbReference type="Rhea" id="RHEA:15763"/>
    </physiologicalReaction>
</comment>
<dbReference type="Gene3D" id="3.40.50.720">
    <property type="entry name" value="NAD(P)-binding Rossmann-like Domain"/>
    <property type="match status" value="1"/>
</dbReference>
<keyword evidence="9" id="KW-0915">Sodium</keyword>
<name>A0A926HQ97_9FIRM</name>
<dbReference type="EMBL" id="JACRSR010000001">
    <property type="protein sequence ID" value="MBC8531021.1"/>
    <property type="molecule type" value="Genomic_DNA"/>
</dbReference>
<evidence type="ECO:0000256" key="10">
    <source>
        <dbReference type="ARBA" id="ARBA00023167"/>
    </source>
</evidence>
<keyword evidence="10 12" id="KW-0486">Methionine biosynthesis</keyword>
<evidence type="ECO:0000256" key="11">
    <source>
        <dbReference type="ARBA" id="ARBA00048841"/>
    </source>
</evidence>
<dbReference type="GO" id="GO:0009088">
    <property type="term" value="P:threonine biosynthetic process"/>
    <property type="evidence" value="ECO:0007669"/>
    <property type="project" value="UniProtKB-KW"/>
</dbReference>
<evidence type="ECO:0000256" key="3">
    <source>
        <dbReference type="ARBA" id="ARBA00006753"/>
    </source>
</evidence>
<comment type="similarity">
    <text evidence="3 13">Belongs to the homoserine dehydrogenase family.</text>
</comment>
<evidence type="ECO:0000256" key="8">
    <source>
        <dbReference type="ARBA" id="ARBA00023002"/>
    </source>
</evidence>
<dbReference type="RefSeq" id="WP_249315086.1">
    <property type="nucleotide sequence ID" value="NZ_JACRSR010000001.1"/>
</dbReference>
<dbReference type="InterPro" id="IPR036291">
    <property type="entry name" value="NAD(P)-bd_dom_sf"/>
</dbReference>
<dbReference type="InterPro" id="IPR001342">
    <property type="entry name" value="HDH_cat"/>
</dbReference>
<dbReference type="GO" id="GO:0009086">
    <property type="term" value="P:methionine biosynthetic process"/>
    <property type="evidence" value="ECO:0007669"/>
    <property type="project" value="UniProtKB-KW"/>
</dbReference>
<organism evidence="16 17">
    <name type="scientific">Gehongia tenuis</name>
    <dbReference type="NCBI Taxonomy" id="2763655"/>
    <lineage>
        <taxon>Bacteria</taxon>
        <taxon>Bacillati</taxon>
        <taxon>Bacillota</taxon>
        <taxon>Clostridia</taxon>
        <taxon>Christensenellales</taxon>
        <taxon>Christensenellaceae</taxon>
        <taxon>Gehongia</taxon>
    </lineage>
</organism>
<comment type="pathway">
    <text evidence="1 12">Amino-acid biosynthesis; L-threonine biosynthesis; L-threonine from L-aspartate: step 3/5.</text>
</comment>
<dbReference type="EC" id="1.1.1.3" evidence="4 12"/>
<accession>A0A926HQ97</accession>
<dbReference type="SUPFAM" id="SSF55347">
    <property type="entry name" value="Glyceraldehyde-3-phosphate dehydrogenase-like, C-terminal domain"/>
    <property type="match status" value="1"/>
</dbReference>
<protein>
    <recommendedName>
        <fullName evidence="5 12">Homoserine dehydrogenase</fullName>
        <ecNumber evidence="4 12">1.1.1.3</ecNumber>
    </recommendedName>
</protein>
<dbReference type="Proteomes" id="UP000623172">
    <property type="component" value="Unassembled WGS sequence"/>
</dbReference>
<dbReference type="NCBIfam" id="NF004976">
    <property type="entry name" value="PRK06349.1"/>
    <property type="match status" value="1"/>
</dbReference>